<evidence type="ECO:0000256" key="3">
    <source>
        <dbReference type="SAM" id="MobiDB-lite"/>
    </source>
</evidence>
<feature type="compositionally biased region" description="Basic and acidic residues" evidence="3">
    <location>
        <begin position="605"/>
        <end position="614"/>
    </location>
</feature>
<organism evidence="4 5">
    <name type="scientific">Vanrija humicola</name>
    <name type="common">Yeast</name>
    <name type="synonym">Cryptococcus humicola</name>
    <dbReference type="NCBI Taxonomy" id="5417"/>
    <lineage>
        <taxon>Eukaryota</taxon>
        <taxon>Fungi</taxon>
        <taxon>Dikarya</taxon>
        <taxon>Basidiomycota</taxon>
        <taxon>Agaricomycotina</taxon>
        <taxon>Tremellomycetes</taxon>
        <taxon>Trichosporonales</taxon>
        <taxon>Trichosporonaceae</taxon>
        <taxon>Vanrija</taxon>
    </lineage>
</organism>
<evidence type="ECO:0000313" key="4">
    <source>
        <dbReference type="EMBL" id="TXT15652.1"/>
    </source>
</evidence>
<evidence type="ECO:0000313" key="5">
    <source>
        <dbReference type="Proteomes" id="UP000473826"/>
    </source>
</evidence>
<dbReference type="OrthoDB" id="10263032at2759"/>
<keyword evidence="2" id="KW-0802">TPR repeat</keyword>
<dbReference type="EMBL" id="QKWK01000001">
    <property type="protein sequence ID" value="TXT15652.1"/>
    <property type="molecule type" value="Genomic_DNA"/>
</dbReference>
<keyword evidence="5" id="KW-1185">Reference proteome</keyword>
<dbReference type="SUPFAM" id="SSF48452">
    <property type="entry name" value="TPR-like"/>
    <property type="match status" value="2"/>
</dbReference>
<dbReference type="SMART" id="SM00028">
    <property type="entry name" value="TPR"/>
    <property type="match status" value="6"/>
</dbReference>
<dbReference type="Gene3D" id="1.25.40.1040">
    <property type="match status" value="1"/>
</dbReference>
<evidence type="ECO:0000256" key="1">
    <source>
        <dbReference type="ARBA" id="ARBA00022737"/>
    </source>
</evidence>
<sequence length="866" mass="95239">MSHGHGIPKHRQLPDKEAKLFKELLTYYELKQYKKGLKAADTILKKLPNHGETIALKALTLHSSLPFPATAASQPKAEEAEEMARTAVRKDITSHITWHVLGILAKTRRDWAEASKAFAMARKQDPDNIPVLRDAIALSTHTRNYRQALEARHHYLLLRPQIRSSWLGLMVSHELVGDYDEAIRVYDSLQDTLKKDGATGPEQAQTLLHVIKVCIEAGKFQDAKDRLEKGISDGVISPRGEASEIKAQLLVELGRQEEAEDAYRALLEQNSDNLAYYAGFLRNRGLDISQKLDSEAIAKVLKSLDAFTETYPRSTAPRRLALDVATGDEFSKRAREYLVRGLERGVPSLFVDVKGVYGDQAKLAAVGEIIADIVDKVKADASLHGDDTVPPPTTLLWAYYFQALHLAHPLNPSPDHARALQLLDLALEHTPTLPEIYMAKALVYKRAGDVQLAAETMEEARLLDGQDRFLNGKAAKYWLRAGHIQKAEDLLALFTKKDVGAVQDLTDMQSLWFLREEGDAHKRNGKLGLALKRYQSLVNVFQEYEDDQYDFHSYCMRRMTLNAYISLLKYEDQLRTHPAFLEAALSAIDIYLKIADDPSLTVEKLTPEQEAERKKAAKKAQKAEQKAKKAAAAAGDGKKEDAPLPDPDPRGDLLLKTETPIVDALKLWAPLEKNHAGRAETWLAGYELHVRQKQYVLALRDLREAAAIDKEAPGLLPALLHFRQTFAEAKDVAEPVRKTITEVLPTLISDKAATELVAASLAAHPASPAHILAAGKALQLSGAPAADVRSALAGLAAANTPPSVPTMQAAVTVLGASTPEGDALRADFRKRLPLAWAFATPAEIDARAQATAAAAEAADATSKADV</sequence>
<evidence type="ECO:0000256" key="2">
    <source>
        <dbReference type="ARBA" id="ARBA00022803"/>
    </source>
</evidence>
<dbReference type="PANTHER" id="PTHR22767">
    <property type="entry name" value="N-TERMINAL ACETYLTRANSFERASE-RELATED"/>
    <property type="match status" value="1"/>
</dbReference>
<dbReference type="GO" id="GO:0031415">
    <property type="term" value="C:NatA complex"/>
    <property type="evidence" value="ECO:0007669"/>
    <property type="project" value="TreeGrafter"/>
</dbReference>
<feature type="region of interest" description="Disordered" evidence="3">
    <location>
        <begin position="605"/>
        <end position="650"/>
    </location>
</feature>
<reference evidence="4 5" key="1">
    <citation type="journal article" date="2019" name="PLoS Genet.">
        <title>Convergent evolution of linked mating-type loci in basidiomycete fungi.</title>
        <authorList>
            <person name="Sun S."/>
            <person name="Coelho M.A."/>
            <person name="Heitman J."/>
            <person name="Nowrousian M."/>
        </authorList>
    </citation>
    <scope>NUCLEOTIDE SEQUENCE [LARGE SCALE GENOMIC DNA]</scope>
    <source>
        <strain evidence="4 5">CBS 4282</strain>
    </source>
</reference>
<feature type="compositionally biased region" description="Basic and acidic residues" evidence="3">
    <location>
        <begin position="636"/>
        <end position="650"/>
    </location>
</feature>
<accession>A0A7D8V3Z7</accession>
<dbReference type="Proteomes" id="UP000473826">
    <property type="component" value="Unassembled WGS sequence"/>
</dbReference>
<dbReference type="AlphaFoldDB" id="A0A7D8V3Z7"/>
<dbReference type="PANTHER" id="PTHR22767:SF2">
    <property type="entry name" value="N(ALPHA)-ACETYLTRANSFERASE 15_16, ISOFORM A"/>
    <property type="match status" value="1"/>
</dbReference>
<name>A0A7D8V3Z7_VANHU</name>
<dbReference type="PIRSF" id="PIRSF000422">
    <property type="entry name" value="N-terminal-AcTrfase-A_aux_su"/>
    <property type="match status" value="1"/>
</dbReference>
<protein>
    <submittedName>
        <fullName evidence="4">Uncharacterized protein</fullName>
    </submittedName>
</protein>
<gene>
    <name evidence="4" type="ORF">VHUM_00155</name>
</gene>
<dbReference type="InterPro" id="IPR019734">
    <property type="entry name" value="TPR_rpt"/>
</dbReference>
<dbReference type="Gene3D" id="1.25.40.1010">
    <property type="match status" value="1"/>
</dbReference>
<comment type="caution">
    <text evidence="4">The sequence shown here is derived from an EMBL/GenBank/DDBJ whole genome shotgun (WGS) entry which is preliminary data.</text>
</comment>
<proteinExistence type="predicted"/>
<dbReference type="Pfam" id="PF12569">
    <property type="entry name" value="NatA_aux_su"/>
    <property type="match status" value="1"/>
</dbReference>
<keyword evidence="1" id="KW-0677">Repeat</keyword>
<dbReference type="InterPro" id="IPR021183">
    <property type="entry name" value="NatA_aux_su"/>
</dbReference>
<dbReference type="InterPro" id="IPR011990">
    <property type="entry name" value="TPR-like_helical_dom_sf"/>
</dbReference>